<sequence>MRLKNTSIKWKLFAYIALFAAVMIFVIWLFQIVFLNGFYRQTKVSELKSLANTISANIDSNDLSNIVTEVAGRNNICAKITDTQNNVEINVDTVPRCVLHQMTAQDLTNLYLQAKQHGGSYFESFSKDSYQLINIQSSDGRQGVIPEKKFERDENLIYTQIITGGSGNQYVIMLNTMISPVNATVQTLRSQLFYISVVFMVLALIFAAIMSKKVSKPIIKINESAKELAKGNVEVHFDGEGYREITELNDTLNYAAEELSKVENLRRELIANVSHDLRTPLTMITGYAEVMRDIPGENTPENVQIIIDEANRLTSLVNDMLDISKLQAGVQVLNEAPYNLTKSIRRILTRYTKLIEQEGYHIRFEADREVFVKADEIKMEQVIYNLVNNAVNYAGADKEVVIRQTVLADTVKVEVLDHGDGIAEDLLPYVWDRYYKIDKAHKQASIGTGLGLSIVKNIMELHHLRFGVNSAPGMGSNFWFEMKIVEDNAEKNEN</sequence>
<evidence type="ECO:0000256" key="13">
    <source>
        <dbReference type="ARBA" id="ARBA00023136"/>
    </source>
</evidence>
<dbReference type="GO" id="GO:0000155">
    <property type="term" value="F:phosphorelay sensor kinase activity"/>
    <property type="evidence" value="ECO:0007669"/>
    <property type="project" value="InterPro"/>
</dbReference>
<evidence type="ECO:0000256" key="10">
    <source>
        <dbReference type="ARBA" id="ARBA00022840"/>
    </source>
</evidence>
<keyword evidence="9 17" id="KW-0418">Kinase</keyword>
<evidence type="ECO:0000256" key="8">
    <source>
        <dbReference type="ARBA" id="ARBA00022741"/>
    </source>
</evidence>
<keyword evidence="7 14" id="KW-0812">Transmembrane</keyword>
<dbReference type="InterPro" id="IPR036890">
    <property type="entry name" value="HATPase_C_sf"/>
</dbReference>
<protein>
    <recommendedName>
        <fullName evidence="3">histidine kinase</fullName>
        <ecNumber evidence="3">2.7.13.3</ecNumber>
    </recommendedName>
</protein>
<evidence type="ECO:0000256" key="6">
    <source>
        <dbReference type="ARBA" id="ARBA00022679"/>
    </source>
</evidence>
<feature type="domain" description="Histidine kinase" evidence="15">
    <location>
        <begin position="272"/>
        <end position="486"/>
    </location>
</feature>
<evidence type="ECO:0000259" key="16">
    <source>
        <dbReference type="PROSITE" id="PS50885"/>
    </source>
</evidence>
<keyword evidence="6" id="KW-0808">Transferase</keyword>
<comment type="subcellular location">
    <subcellularLocation>
        <location evidence="2">Cell membrane</location>
        <topology evidence="2">Multi-pass membrane protein</topology>
    </subcellularLocation>
</comment>
<evidence type="ECO:0000259" key="15">
    <source>
        <dbReference type="PROSITE" id="PS50109"/>
    </source>
</evidence>
<reference evidence="17 18" key="1">
    <citation type="submission" date="2020-07" db="EMBL/GenBank/DDBJ databases">
        <title>Organ Donor 1.</title>
        <authorList>
            <person name="Marsh A.J."/>
            <person name="Azcarate-Peril M.A."/>
        </authorList>
    </citation>
    <scope>NUCLEOTIDE SEQUENCE [LARGE SCALE GENOMIC DNA]</scope>
    <source>
        <strain evidence="17 18">AMC0717</strain>
    </source>
</reference>
<dbReference type="PANTHER" id="PTHR45528:SF1">
    <property type="entry name" value="SENSOR HISTIDINE KINASE CPXA"/>
    <property type="match status" value="1"/>
</dbReference>
<dbReference type="InterPro" id="IPR003660">
    <property type="entry name" value="HAMP_dom"/>
</dbReference>
<dbReference type="GO" id="GO:0005886">
    <property type="term" value="C:plasma membrane"/>
    <property type="evidence" value="ECO:0007669"/>
    <property type="project" value="UniProtKB-SubCell"/>
</dbReference>
<dbReference type="RefSeq" id="WP_090415206.1">
    <property type="nucleotide sequence ID" value="NZ_CABJAI010000005.1"/>
</dbReference>
<dbReference type="EC" id="2.7.13.3" evidence="3"/>
<dbReference type="SMART" id="SM00387">
    <property type="entry name" value="HATPase_c"/>
    <property type="match status" value="1"/>
</dbReference>
<dbReference type="InterPro" id="IPR004358">
    <property type="entry name" value="Sig_transdc_His_kin-like_C"/>
</dbReference>
<dbReference type="InterPro" id="IPR050398">
    <property type="entry name" value="HssS/ArlS-like"/>
</dbReference>
<evidence type="ECO:0000256" key="4">
    <source>
        <dbReference type="ARBA" id="ARBA00022475"/>
    </source>
</evidence>
<feature type="transmembrane region" description="Helical" evidence="14">
    <location>
        <begin position="12"/>
        <end position="39"/>
    </location>
</feature>
<evidence type="ECO:0000256" key="5">
    <source>
        <dbReference type="ARBA" id="ARBA00022553"/>
    </source>
</evidence>
<evidence type="ECO:0000256" key="11">
    <source>
        <dbReference type="ARBA" id="ARBA00022989"/>
    </source>
</evidence>
<dbReference type="Gene3D" id="1.10.287.130">
    <property type="match status" value="1"/>
</dbReference>
<dbReference type="EMBL" id="JACCKS010000004">
    <property type="protein sequence ID" value="NZA37420.1"/>
    <property type="molecule type" value="Genomic_DNA"/>
</dbReference>
<evidence type="ECO:0000313" key="18">
    <source>
        <dbReference type="Proteomes" id="UP000586254"/>
    </source>
</evidence>
<organism evidence="17 18">
    <name type="scientific">Eubacterium callanderi</name>
    <dbReference type="NCBI Taxonomy" id="53442"/>
    <lineage>
        <taxon>Bacteria</taxon>
        <taxon>Bacillati</taxon>
        <taxon>Bacillota</taxon>
        <taxon>Clostridia</taxon>
        <taxon>Eubacteriales</taxon>
        <taxon>Eubacteriaceae</taxon>
        <taxon>Eubacterium</taxon>
    </lineage>
</organism>
<evidence type="ECO:0000313" key="17">
    <source>
        <dbReference type="EMBL" id="NZA37420.1"/>
    </source>
</evidence>
<dbReference type="SMART" id="SM00388">
    <property type="entry name" value="HisKA"/>
    <property type="match status" value="1"/>
</dbReference>
<dbReference type="Pfam" id="PF00512">
    <property type="entry name" value="HisKA"/>
    <property type="match status" value="1"/>
</dbReference>
<keyword evidence="4" id="KW-1003">Cell membrane</keyword>
<keyword evidence="10" id="KW-0067">ATP-binding</keyword>
<name>A0A1I5RQ57_9FIRM</name>
<evidence type="ECO:0000256" key="7">
    <source>
        <dbReference type="ARBA" id="ARBA00022692"/>
    </source>
</evidence>
<dbReference type="CDD" id="cd00082">
    <property type="entry name" value="HisKA"/>
    <property type="match status" value="1"/>
</dbReference>
<evidence type="ECO:0000256" key="3">
    <source>
        <dbReference type="ARBA" id="ARBA00012438"/>
    </source>
</evidence>
<keyword evidence="12" id="KW-0902">Two-component regulatory system</keyword>
<dbReference type="AlphaFoldDB" id="A0A1I5RQ57"/>
<evidence type="ECO:0000256" key="1">
    <source>
        <dbReference type="ARBA" id="ARBA00000085"/>
    </source>
</evidence>
<dbReference type="PROSITE" id="PS50109">
    <property type="entry name" value="HIS_KIN"/>
    <property type="match status" value="1"/>
</dbReference>
<dbReference type="PRINTS" id="PR00344">
    <property type="entry name" value="BCTRLSENSOR"/>
</dbReference>
<keyword evidence="13 14" id="KW-0472">Membrane</keyword>
<evidence type="ECO:0000256" key="14">
    <source>
        <dbReference type="SAM" id="Phobius"/>
    </source>
</evidence>
<dbReference type="PROSITE" id="PS50885">
    <property type="entry name" value="HAMP"/>
    <property type="match status" value="1"/>
</dbReference>
<comment type="caution">
    <text evidence="17">The sequence shown here is derived from an EMBL/GenBank/DDBJ whole genome shotgun (WGS) entry which is preliminary data.</text>
</comment>
<dbReference type="SUPFAM" id="SSF55874">
    <property type="entry name" value="ATPase domain of HSP90 chaperone/DNA topoisomerase II/histidine kinase"/>
    <property type="match status" value="1"/>
</dbReference>
<dbReference type="FunFam" id="3.30.565.10:FF:000006">
    <property type="entry name" value="Sensor histidine kinase WalK"/>
    <property type="match status" value="1"/>
</dbReference>
<keyword evidence="5" id="KW-0597">Phosphoprotein</keyword>
<dbReference type="Gene3D" id="3.30.565.10">
    <property type="entry name" value="Histidine kinase-like ATPase, C-terminal domain"/>
    <property type="match status" value="1"/>
</dbReference>
<gene>
    <name evidence="17" type="ORF">H0N91_04510</name>
</gene>
<dbReference type="CDD" id="cd06225">
    <property type="entry name" value="HAMP"/>
    <property type="match status" value="1"/>
</dbReference>
<dbReference type="InterPro" id="IPR003661">
    <property type="entry name" value="HisK_dim/P_dom"/>
</dbReference>
<comment type="catalytic activity">
    <reaction evidence="1">
        <text>ATP + protein L-histidine = ADP + protein N-phospho-L-histidine.</text>
        <dbReference type="EC" id="2.7.13.3"/>
    </reaction>
</comment>
<evidence type="ECO:0000256" key="2">
    <source>
        <dbReference type="ARBA" id="ARBA00004651"/>
    </source>
</evidence>
<dbReference type="PANTHER" id="PTHR45528">
    <property type="entry name" value="SENSOR HISTIDINE KINASE CPXA"/>
    <property type="match status" value="1"/>
</dbReference>
<feature type="domain" description="HAMP" evidence="16">
    <location>
        <begin position="212"/>
        <end position="264"/>
    </location>
</feature>
<dbReference type="GO" id="GO:0005524">
    <property type="term" value="F:ATP binding"/>
    <property type="evidence" value="ECO:0007669"/>
    <property type="project" value="UniProtKB-KW"/>
</dbReference>
<evidence type="ECO:0000256" key="9">
    <source>
        <dbReference type="ARBA" id="ARBA00022777"/>
    </source>
</evidence>
<evidence type="ECO:0000256" key="12">
    <source>
        <dbReference type="ARBA" id="ARBA00023012"/>
    </source>
</evidence>
<dbReference type="SUPFAM" id="SSF158472">
    <property type="entry name" value="HAMP domain-like"/>
    <property type="match status" value="1"/>
</dbReference>
<dbReference type="InterPro" id="IPR005467">
    <property type="entry name" value="His_kinase_dom"/>
</dbReference>
<dbReference type="InterPro" id="IPR036097">
    <property type="entry name" value="HisK_dim/P_sf"/>
</dbReference>
<dbReference type="SUPFAM" id="SSF47384">
    <property type="entry name" value="Homodimeric domain of signal transducing histidine kinase"/>
    <property type="match status" value="1"/>
</dbReference>
<dbReference type="Pfam" id="PF02518">
    <property type="entry name" value="HATPase_c"/>
    <property type="match status" value="1"/>
</dbReference>
<keyword evidence="11 14" id="KW-1133">Transmembrane helix</keyword>
<dbReference type="Pfam" id="PF00672">
    <property type="entry name" value="HAMP"/>
    <property type="match status" value="1"/>
</dbReference>
<dbReference type="InterPro" id="IPR003594">
    <property type="entry name" value="HATPase_dom"/>
</dbReference>
<dbReference type="Proteomes" id="UP000586254">
    <property type="component" value="Unassembled WGS sequence"/>
</dbReference>
<dbReference type="FunFam" id="1.10.287.130:FF:000001">
    <property type="entry name" value="Two-component sensor histidine kinase"/>
    <property type="match status" value="1"/>
</dbReference>
<accession>A0A1I5RQ57</accession>
<feature type="transmembrane region" description="Helical" evidence="14">
    <location>
        <begin position="192"/>
        <end position="210"/>
    </location>
</feature>
<dbReference type="Gene3D" id="6.10.340.10">
    <property type="match status" value="1"/>
</dbReference>
<proteinExistence type="predicted"/>
<keyword evidence="8" id="KW-0547">Nucleotide-binding</keyword>